<reference evidence="2 3" key="1">
    <citation type="submission" date="2021-06" db="EMBL/GenBank/DDBJ databases">
        <title>Clostridia strains as spoilage organisms.</title>
        <authorList>
            <person name="Wambui J."/>
            <person name="Stephan R."/>
            <person name="Stevens M.J.A."/>
        </authorList>
    </citation>
    <scope>NUCLEOTIDE SEQUENCE [LARGE SCALE GENOMIC DNA]</scope>
    <source>
        <strain evidence="2 3">DSM 14204</strain>
    </source>
</reference>
<feature type="domain" description="HMA" evidence="1">
    <location>
        <begin position="30"/>
        <end position="99"/>
    </location>
</feature>
<dbReference type="RefSeq" id="WP_216149596.1">
    <property type="nucleotide sequence ID" value="NZ_JAHLDV010000026.1"/>
</dbReference>
<comment type="caution">
    <text evidence="2">The sequence shown here is derived from an EMBL/GenBank/DDBJ whole genome shotgun (WGS) entry which is preliminary data.</text>
</comment>
<organism evidence="2 3">
    <name type="scientific">Clostridium frigoris</name>
    <dbReference type="NCBI Taxonomy" id="205327"/>
    <lineage>
        <taxon>Bacteria</taxon>
        <taxon>Bacillati</taxon>
        <taxon>Bacillota</taxon>
        <taxon>Clostridia</taxon>
        <taxon>Eubacteriales</taxon>
        <taxon>Clostridiaceae</taxon>
        <taxon>Clostridium</taxon>
    </lineage>
</organism>
<dbReference type="Pfam" id="PF00403">
    <property type="entry name" value="HMA"/>
    <property type="match status" value="1"/>
</dbReference>
<keyword evidence="3" id="KW-1185">Reference proteome</keyword>
<dbReference type="InterPro" id="IPR006121">
    <property type="entry name" value="HMA_dom"/>
</dbReference>
<dbReference type="EMBL" id="JAHLDV010000026">
    <property type="protein sequence ID" value="MBU3160416.1"/>
    <property type="molecule type" value="Genomic_DNA"/>
</dbReference>
<dbReference type="PROSITE" id="PS50846">
    <property type="entry name" value="HMA_2"/>
    <property type="match status" value="1"/>
</dbReference>
<sequence>MRRCIKQNREYSENSRPDAIITENIKTNSDKKILLVTGLCCANCATKIETKSKKMQGIKSISMDFISSKLVLEVENKNEMNKIVDEVVKIVKLVEPDAIVTDEENKKK</sequence>
<evidence type="ECO:0000313" key="2">
    <source>
        <dbReference type="EMBL" id="MBU3160416.1"/>
    </source>
</evidence>
<evidence type="ECO:0000259" key="1">
    <source>
        <dbReference type="PROSITE" id="PS50846"/>
    </source>
</evidence>
<name>A0ABS6BU13_9CLOT</name>
<evidence type="ECO:0000313" key="3">
    <source>
        <dbReference type="Proteomes" id="UP000776252"/>
    </source>
</evidence>
<proteinExistence type="predicted"/>
<dbReference type="CDD" id="cd00371">
    <property type="entry name" value="HMA"/>
    <property type="match status" value="1"/>
</dbReference>
<accession>A0ABS6BU13</accession>
<protein>
    <submittedName>
        <fullName evidence="2">Cation transporter</fullName>
    </submittedName>
</protein>
<gene>
    <name evidence="2" type="ORF">KPL37_11740</name>
</gene>
<dbReference type="Proteomes" id="UP000776252">
    <property type="component" value="Unassembled WGS sequence"/>
</dbReference>